<gene>
    <name evidence="7" type="ORF">V6N12_032630</name>
</gene>
<evidence type="ECO:0000256" key="5">
    <source>
        <dbReference type="ARBA" id="ARBA00022729"/>
    </source>
</evidence>
<reference evidence="7 8" key="1">
    <citation type="journal article" date="2024" name="G3 (Bethesda)">
        <title>Genome assembly of Hibiscus sabdariffa L. provides insights into metabolisms of medicinal natural products.</title>
        <authorList>
            <person name="Kim T."/>
        </authorList>
    </citation>
    <scope>NUCLEOTIDE SEQUENCE [LARGE SCALE GENOMIC DNA]</scope>
    <source>
        <strain evidence="7">TK-2024</strain>
        <tissue evidence="7">Old leaves</tissue>
    </source>
</reference>
<evidence type="ECO:0000256" key="6">
    <source>
        <dbReference type="RuleBase" id="RU367044"/>
    </source>
</evidence>
<dbReference type="PANTHER" id="PTHR31232:SF43">
    <property type="entry name" value="S-PROTEIN HOMOLOG 29-RELATED"/>
    <property type="match status" value="1"/>
</dbReference>
<dbReference type="Proteomes" id="UP001472677">
    <property type="component" value="Unassembled WGS sequence"/>
</dbReference>
<comment type="caution">
    <text evidence="7">The sequence shown here is derived from an EMBL/GenBank/DDBJ whole genome shotgun (WGS) entry which is preliminary data.</text>
</comment>
<evidence type="ECO:0000256" key="2">
    <source>
        <dbReference type="ARBA" id="ARBA00005581"/>
    </source>
</evidence>
<dbReference type="EMBL" id="JBBPBM010000098">
    <property type="protein sequence ID" value="KAK8508633.1"/>
    <property type="molecule type" value="Genomic_DNA"/>
</dbReference>
<comment type="subcellular location">
    <subcellularLocation>
        <location evidence="1 6">Secreted</location>
    </subcellularLocation>
</comment>
<evidence type="ECO:0000313" key="7">
    <source>
        <dbReference type="EMBL" id="KAK8508633.1"/>
    </source>
</evidence>
<protein>
    <recommendedName>
        <fullName evidence="6">S-protein homolog</fullName>
    </recommendedName>
</protein>
<keyword evidence="4 6" id="KW-0964">Secreted</keyword>
<dbReference type="InterPro" id="IPR010264">
    <property type="entry name" value="Self-incomp_S1"/>
</dbReference>
<keyword evidence="8" id="KW-1185">Reference proteome</keyword>
<organism evidence="7 8">
    <name type="scientific">Hibiscus sabdariffa</name>
    <name type="common">roselle</name>
    <dbReference type="NCBI Taxonomy" id="183260"/>
    <lineage>
        <taxon>Eukaryota</taxon>
        <taxon>Viridiplantae</taxon>
        <taxon>Streptophyta</taxon>
        <taxon>Embryophyta</taxon>
        <taxon>Tracheophyta</taxon>
        <taxon>Spermatophyta</taxon>
        <taxon>Magnoliopsida</taxon>
        <taxon>eudicotyledons</taxon>
        <taxon>Gunneridae</taxon>
        <taxon>Pentapetalae</taxon>
        <taxon>rosids</taxon>
        <taxon>malvids</taxon>
        <taxon>Malvales</taxon>
        <taxon>Malvaceae</taxon>
        <taxon>Malvoideae</taxon>
        <taxon>Hibiscus</taxon>
    </lineage>
</organism>
<dbReference type="PANTHER" id="PTHR31232">
    <property type="match status" value="1"/>
</dbReference>
<feature type="chain" id="PRO_5044968886" description="S-protein homolog" evidence="6">
    <location>
        <begin position="18"/>
        <end position="135"/>
    </location>
</feature>
<proteinExistence type="inferred from homology"/>
<evidence type="ECO:0000256" key="1">
    <source>
        <dbReference type="ARBA" id="ARBA00004613"/>
    </source>
</evidence>
<keyword evidence="5 6" id="KW-0732">Signal</keyword>
<feature type="signal peptide" evidence="6">
    <location>
        <begin position="1"/>
        <end position="17"/>
    </location>
</feature>
<evidence type="ECO:0000256" key="4">
    <source>
        <dbReference type="ARBA" id="ARBA00022525"/>
    </source>
</evidence>
<sequence length="135" mass="15671">MYPLSIILLLSLTLVLAVSEAILIPPKVQVLIYNDLAPNTDLIVHCKSKDDDLGIRHISYGNDFEFHFRASFLRRTLFHCTFQWNGITKRFDIYRQVRDQFVCNHCVWKIGTDGPCLFADHKICYSWGPRAARLN</sequence>
<comment type="similarity">
    <text evidence="2 6">Belongs to the plant self-incompatibility (S1) protein family.</text>
</comment>
<evidence type="ECO:0000256" key="3">
    <source>
        <dbReference type="ARBA" id="ARBA00022471"/>
    </source>
</evidence>
<evidence type="ECO:0000313" key="8">
    <source>
        <dbReference type="Proteomes" id="UP001472677"/>
    </source>
</evidence>
<dbReference type="Pfam" id="PF05938">
    <property type="entry name" value="Self-incomp_S1"/>
    <property type="match status" value="1"/>
</dbReference>
<name>A0ABR2BNA9_9ROSI</name>
<accession>A0ABR2BNA9</accession>
<keyword evidence="3 6" id="KW-0713">Self-incompatibility</keyword>